<comment type="caution">
    <text evidence="1">The sequence shown here is derived from an EMBL/GenBank/DDBJ whole genome shotgun (WGS) entry which is preliminary data.</text>
</comment>
<dbReference type="OrthoDB" id="676025at2"/>
<dbReference type="Pfam" id="PF12732">
    <property type="entry name" value="YtxH"/>
    <property type="match status" value="1"/>
</dbReference>
<organism evidence="1 2">
    <name type="scientific">Flavobacterium aquariorum</name>
    <dbReference type="NCBI Taxonomy" id="2217670"/>
    <lineage>
        <taxon>Bacteria</taxon>
        <taxon>Pseudomonadati</taxon>
        <taxon>Bacteroidota</taxon>
        <taxon>Flavobacteriia</taxon>
        <taxon>Flavobacteriales</taxon>
        <taxon>Flavobacteriaceae</taxon>
        <taxon>Flavobacterium</taxon>
    </lineage>
</organism>
<dbReference type="InterPro" id="IPR024623">
    <property type="entry name" value="YtxH"/>
</dbReference>
<name>A0A2W7VIA8_9FLAO</name>
<dbReference type="RefSeq" id="WP_111411350.1">
    <property type="nucleotide sequence ID" value="NZ_QKXH01000013.1"/>
</dbReference>
<evidence type="ECO:0000313" key="2">
    <source>
        <dbReference type="Proteomes" id="UP000249177"/>
    </source>
</evidence>
<gene>
    <name evidence="1" type="ORF">DOS84_17270</name>
</gene>
<accession>A0A2W7VIA8</accession>
<reference evidence="1 2" key="1">
    <citation type="submission" date="2018-06" db="EMBL/GenBank/DDBJ databases">
        <title>Flavobacterium sp IMCC34762, genome.</title>
        <authorList>
            <person name="Joung Y."/>
            <person name="Cho J."/>
            <person name="Song J."/>
        </authorList>
    </citation>
    <scope>NUCLEOTIDE SEQUENCE [LARGE SCALE GENOMIC DNA]</scope>
    <source>
        <strain evidence="1 2">IMCC34762</strain>
    </source>
</reference>
<dbReference type="EMBL" id="QKXH01000013">
    <property type="protein sequence ID" value="PZX92052.1"/>
    <property type="molecule type" value="Genomic_DNA"/>
</dbReference>
<sequence>MKANKIALGLLGGLAAGAVVGILFAPAKGADTRKKIQQKGSDYADNLKDKFENLSGSLKSNYDKIVHTGKDFVAENKSKFDDIKSINP</sequence>
<evidence type="ECO:0000313" key="1">
    <source>
        <dbReference type="EMBL" id="PZX92052.1"/>
    </source>
</evidence>
<dbReference type="Proteomes" id="UP000249177">
    <property type="component" value="Unassembled WGS sequence"/>
</dbReference>
<proteinExistence type="predicted"/>
<dbReference type="AlphaFoldDB" id="A0A2W7VIA8"/>
<keyword evidence="2" id="KW-1185">Reference proteome</keyword>
<protein>
    <submittedName>
        <fullName evidence="1">YtxH domain-containing protein</fullName>
    </submittedName>
</protein>